<dbReference type="UniPathway" id="UPA00135">
    <property type="reaction ID" value="UER00196"/>
</dbReference>
<feature type="region of interest" description="Disordered" evidence="14">
    <location>
        <begin position="1"/>
        <end position="20"/>
    </location>
</feature>
<dbReference type="Pfam" id="PF02826">
    <property type="entry name" value="2-Hacid_dh_C"/>
    <property type="match status" value="1"/>
</dbReference>
<keyword evidence="7 13" id="KW-0028">Amino-acid biosynthesis</keyword>
<organism evidence="16">
    <name type="scientific">Calcidiscus leptoporus</name>
    <dbReference type="NCBI Taxonomy" id="127549"/>
    <lineage>
        <taxon>Eukaryota</taxon>
        <taxon>Haptista</taxon>
        <taxon>Haptophyta</taxon>
        <taxon>Prymnesiophyceae</taxon>
        <taxon>Coccolithales</taxon>
        <taxon>Calcidiscaceae</taxon>
        <taxon>Calcidiscus</taxon>
    </lineage>
</organism>
<dbReference type="InterPro" id="IPR029752">
    <property type="entry name" value="D-isomer_DH_CS1"/>
</dbReference>
<keyword evidence="10 13" id="KW-0520">NAD</keyword>
<dbReference type="SUPFAM" id="SSF52283">
    <property type="entry name" value="Formate/glycerate dehydrogenase catalytic domain-like"/>
    <property type="match status" value="1"/>
</dbReference>
<dbReference type="PANTHER" id="PTHR42938:SF22">
    <property type="entry name" value="D-3-PHOSPHOGLYCERATE DEHYDROGENASE"/>
    <property type="match status" value="1"/>
</dbReference>
<dbReference type="Gene3D" id="3.30.70.260">
    <property type="match status" value="1"/>
</dbReference>
<dbReference type="InterPro" id="IPR029009">
    <property type="entry name" value="ASB_dom_sf"/>
</dbReference>
<dbReference type="Pfam" id="PF19304">
    <property type="entry name" value="PGDH_inter"/>
    <property type="match status" value="1"/>
</dbReference>
<dbReference type="PROSITE" id="PS00671">
    <property type="entry name" value="D_2_HYDROXYACID_DH_3"/>
    <property type="match status" value="1"/>
</dbReference>
<evidence type="ECO:0000256" key="10">
    <source>
        <dbReference type="ARBA" id="ARBA00023027"/>
    </source>
</evidence>
<dbReference type="PROSITE" id="PS00065">
    <property type="entry name" value="D_2_HYDROXYACID_DH_1"/>
    <property type="match status" value="1"/>
</dbReference>
<dbReference type="PANTHER" id="PTHR42938">
    <property type="entry name" value="FORMATE DEHYDROGENASE 1"/>
    <property type="match status" value="1"/>
</dbReference>
<dbReference type="PROSITE" id="PS51671">
    <property type="entry name" value="ACT"/>
    <property type="match status" value="1"/>
</dbReference>
<dbReference type="CDD" id="cd12173">
    <property type="entry name" value="PGDH_4"/>
    <property type="match status" value="1"/>
</dbReference>
<comment type="similarity">
    <text evidence="2 13">Belongs to the D-isomer specific 2-hydroxyacid dehydrogenase family.</text>
</comment>
<dbReference type="Pfam" id="PF00389">
    <property type="entry name" value="2-Hacid_dh"/>
    <property type="match status" value="1"/>
</dbReference>
<evidence type="ECO:0000256" key="12">
    <source>
        <dbReference type="ARBA" id="ARBA00048731"/>
    </source>
</evidence>
<evidence type="ECO:0000256" key="4">
    <source>
        <dbReference type="ARBA" id="ARBA00013143"/>
    </source>
</evidence>
<evidence type="ECO:0000256" key="13">
    <source>
        <dbReference type="RuleBase" id="RU363003"/>
    </source>
</evidence>
<evidence type="ECO:0000256" key="7">
    <source>
        <dbReference type="ARBA" id="ARBA00022605"/>
    </source>
</evidence>
<dbReference type="NCBIfam" id="TIGR01327">
    <property type="entry name" value="PGDH"/>
    <property type="match status" value="1"/>
</dbReference>
<evidence type="ECO:0000256" key="2">
    <source>
        <dbReference type="ARBA" id="ARBA00005854"/>
    </source>
</evidence>
<accession>A0A7S0P5X2</accession>
<reference evidence="16" key="1">
    <citation type="submission" date="2021-01" db="EMBL/GenBank/DDBJ databases">
        <authorList>
            <person name="Corre E."/>
            <person name="Pelletier E."/>
            <person name="Niang G."/>
            <person name="Scheremetjew M."/>
            <person name="Finn R."/>
            <person name="Kale V."/>
            <person name="Holt S."/>
            <person name="Cochrane G."/>
            <person name="Meng A."/>
            <person name="Brown T."/>
            <person name="Cohen L."/>
        </authorList>
    </citation>
    <scope>NUCLEOTIDE SEQUENCE</scope>
    <source>
        <strain evidence="16">RCC1130</strain>
    </source>
</reference>
<dbReference type="InterPro" id="IPR006140">
    <property type="entry name" value="D-isomer_DH_NAD-bd"/>
</dbReference>
<gene>
    <name evidence="16" type="ORF">CLEP1334_LOCUS28972</name>
</gene>
<comment type="subunit">
    <text evidence="3">Homotetramer.</text>
</comment>
<dbReference type="GO" id="GO:0006564">
    <property type="term" value="P:L-serine biosynthetic process"/>
    <property type="evidence" value="ECO:0007669"/>
    <property type="project" value="UniProtKB-KW"/>
</dbReference>
<dbReference type="InterPro" id="IPR002912">
    <property type="entry name" value="ACT_dom"/>
</dbReference>
<evidence type="ECO:0000256" key="6">
    <source>
        <dbReference type="ARBA" id="ARBA00022553"/>
    </source>
</evidence>
<sequence>MGKTQAAADPADNGPAKRARTAKRVLISDPIEKVCVDILEASGAVVDCKAKLKPEELKALIGEYDGLIVRSGTTVTADIIDAATNMQCIGRAGTGVDNIDCAAATRKGIVVMNTPGGNTISAAEHTCALIASLARNVAQGDASMKGGKWDRKKYMGVELDGKVLGVLGLGRVGREVVSRMQAYNMSVVGYDPLFPADAARKLNIEPVSAAEAMSRADFLTVHVPLLEETRNMINTQTIATMKPGVRIVNCARGGIIDEAALLQALESGHVAGAALDVFESEPPLEHEWALIKHPKLIATPHLGASTEEAQSKVAQEIARSMVAAFAEQPVAGVVNAPDLTLAQKPELKPWTTLANSMGSLAAQVLDGQVRNVKVELTGAALEKTGSLCLAASLVGIFGKVTGEQVNLISAPTFAAEREIEVSHALSSEESAYSSLLKLTVETTAGTKMIAGTVFSPTQLRIVQFEDKHVEFVPSGYLFIYKSIDKPGVLSRVSGFLGEQHVNIKSAAVSTSGGKKEVVNVFSVDQRIDASLMKSALALPDVSDVKAVYI</sequence>
<feature type="domain" description="ACT" evidence="15">
    <location>
        <begin position="477"/>
        <end position="549"/>
    </location>
</feature>
<keyword evidence="9 13" id="KW-0560">Oxidoreductase</keyword>
<dbReference type="EMBL" id="HBER01058044">
    <property type="protein sequence ID" value="CAD8553681.1"/>
    <property type="molecule type" value="Transcribed_RNA"/>
</dbReference>
<dbReference type="Gene3D" id="3.30.1330.90">
    <property type="entry name" value="D-3-phosphoglycerate dehydrogenase, domain 3"/>
    <property type="match status" value="1"/>
</dbReference>
<evidence type="ECO:0000256" key="3">
    <source>
        <dbReference type="ARBA" id="ARBA00011881"/>
    </source>
</evidence>
<dbReference type="InterPro" id="IPR045865">
    <property type="entry name" value="ACT-like_dom_sf"/>
</dbReference>
<dbReference type="InterPro" id="IPR036291">
    <property type="entry name" value="NAD(P)-bd_dom_sf"/>
</dbReference>
<dbReference type="SUPFAM" id="SSF143548">
    <property type="entry name" value="Serine metabolism enzymes domain"/>
    <property type="match status" value="1"/>
</dbReference>
<keyword evidence="6" id="KW-0597">Phosphoprotein</keyword>
<dbReference type="SUPFAM" id="SSF51735">
    <property type="entry name" value="NAD(P)-binding Rossmann-fold domains"/>
    <property type="match status" value="1"/>
</dbReference>
<dbReference type="Pfam" id="PF01842">
    <property type="entry name" value="ACT"/>
    <property type="match status" value="1"/>
</dbReference>
<evidence type="ECO:0000313" key="16">
    <source>
        <dbReference type="EMBL" id="CAD8553681.1"/>
    </source>
</evidence>
<evidence type="ECO:0000256" key="8">
    <source>
        <dbReference type="ARBA" id="ARBA00022990"/>
    </source>
</evidence>
<dbReference type="InterPro" id="IPR006236">
    <property type="entry name" value="PGDH"/>
</dbReference>
<name>A0A7S0P5X2_9EUKA</name>
<dbReference type="InterPro" id="IPR006139">
    <property type="entry name" value="D-isomer_2_OHA_DH_cat_dom"/>
</dbReference>
<dbReference type="InterPro" id="IPR029753">
    <property type="entry name" value="D-isomer_DH_CS"/>
</dbReference>
<evidence type="ECO:0000256" key="5">
    <source>
        <dbReference type="ARBA" id="ARBA00021582"/>
    </source>
</evidence>
<evidence type="ECO:0000259" key="15">
    <source>
        <dbReference type="PROSITE" id="PS51671"/>
    </source>
</evidence>
<evidence type="ECO:0000256" key="9">
    <source>
        <dbReference type="ARBA" id="ARBA00023002"/>
    </source>
</evidence>
<evidence type="ECO:0000256" key="11">
    <source>
        <dbReference type="ARBA" id="ARBA00023299"/>
    </source>
</evidence>
<dbReference type="GO" id="GO:0004617">
    <property type="term" value="F:phosphoglycerate dehydrogenase activity"/>
    <property type="evidence" value="ECO:0007669"/>
    <property type="project" value="UniProtKB-EC"/>
</dbReference>
<evidence type="ECO:0000256" key="1">
    <source>
        <dbReference type="ARBA" id="ARBA00005216"/>
    </source>
</evidence>
<comment type="pathway">
    <text evidence="1 13">Amino-acid biosynthesis; L-serine biosynthesis; L-serine from 3-phospho-D-glycerate: step 1/3.</text>
</comment>
<dbReference type="FunFam" id="3.40.50.720:FF:000021">
    <property type="entry name" value="D-3-phosphoglycerate dehydrogenase"/>
    <property type="match status" value="1"/>
</dbReference>
<dbReference type="GO" id="GO:0051287">
    <property type="term" value="F:NAD binding"/>
    <property type="evidence" value="ECO:0007669"/>
    <property type="project" value="UniProtKB-UniRule"/>
</dbReference>
<dbReference type="SUPFAM" id="SSF55021">
    <property type="entry name" value="ACT-like"/>
    <property type="match status" value="1"/>
</dbReference>
<keyword evidence="8" id="KW-0007">Acetylation</keyword>
<evidence type="ECO:0000256" key="14">
    <source>
        <dbReference type="SAM" id="MobiDB-lite"/>
    </source>
</evidence>
<keyword evidence="11 13" id="KW-0718">Serine biosynthesis</keyword>
<dbReference type="AlphaFoldDB" id="A0A7S0P5X2"/>
<dbReference type="InterPro" id="IPR045626">
    <property type="entry name" value="PGDH_ASB_dom"/>
</dbReference>
<protein>
    <recommendedName>
        <fullName evidence="5 13">D-3-phosphoglycerate dehydrogenase</fullName>
        <ecNumber evidence="4 13">1.1.1.95</ecNumber>
    </recommendedName>
</protein>
<comment type="catalytic activity">
    <reaction evidence="12 13">
        <text>(2R)-3-phosphoglycerate + NAD(+) = 3-phosphooxypyruvate + NADH + H(+)</text>
        <dbReference type="Rhea" id="RHEA:12641"/>
        <dbReference type="ChEBI" id="CHEBI:15378"/>
        <dbReference type="ChEBI" id="CHEBI:18110"/>
        <dbReference type="ChEBI" id="CHEBI:57540"/>
        <dbReference type="ChEBI" id="CHEBI:57945"/>
        <dbReference type="ChEBI" id="CHEBI:58272"/>
        <dbReference type="EC" id="1.1.1.95"/>
    </reaction>
</comment>
<proteinExistence type="inferred from homology"/>
<dbReference type="Gene3D" id="3.40.50.720">
    <property type="entry name" value="NAD(P)-binding Rossmann-like Domain"/>
    <property type="match status" value="2"/>
</dbReference>
<dbReference type="EC" id="1.1.1.95" evidence="4 13"/>